<feature type="transmembrane region" description="Helical" evidence="1">
    <location>
        <begin position="111"/>
        <end position="129"/>
    </location>
</feature>
<keyword evidence="1" id="KW-1133">Transmembrane helix</keyword>
<keyword evidence="3" id="KW-1185">Reference proteome</keyword>
<sequence>MSSVQAWILERPKRILVISVIAIGFGVLAVLAAFMAIAALVELSDYQRTQLPFDYALTLSLTVLTLVESVIMIVCGVAIRSGHRWARLGLSVVCALGSAGSILQIVLGGDIVVAVISVCMYILLLILLWSRVTSSWFADVNS</sequence>
<dbReference type="Proteomes" id="UP000569914">
    <property type="component" value="Unassembled WGS sequence"/>
</dbReference>
<accession>A0A7Y9L7E4</accession>
<comment type="caution">
    <text evidence="2">The sequence shown here is derived from an EMBL/GenBank/DDBJ whole genome shotgun (WGS) entry which is preliminary data.</text>
</comment>
<name>A0A7Y9L7E4_9ACTN</name>
<dbReference type="RefSeq" id="WP_179748621.1">
    <property type="nucleotide sequence ID" value="NZ_JACCBU010000001.1"/>
</dbReference>
<proteinExistence type="predicted"/>
<dbReference type="EMBL" id="JACCBU010000001">
    <property type="protein sequence ID" value="NYE69689.1"/>
    <property type="molecule type" value="Genomic_DNA"/>
</dbReference>
<reference evidence="2 3" key="1">
    <citation type="submission" date="2020-07" db="EMBL/GenBank/DDBJ databases">
        <title>Sequencing the genomes of 1000 actinobacteria strains.</title>
        <authorList>
            <person name="Klenk H.-P."/>
        </authorList>
    </citation>
    <scope>NUCLEOTIDE SEQUENCE [LARGE SCALE GENOMIC DNA]</scope>
    <source>
        <strain evidence="2 3">DSM 22083</strain>
    </source>
</reference>
<gene>
    <name evidence="2" type="ORF">BKA15_001018</name>
</gene>
<feature type="transmembrane region" description="Helical" evidence="1">
    <location>
        <begin position="53"/>
        <end position="78"/>
    </location>
</feature>
<protein>
    <submittedName>
        <fullName evidence="2">Uncharacterized protein</fullName>
    </submittedName>
</protein>
<evidence type="ECO:0000313" key="3">
    <source>
        <dbReference type="Proteomes" id="UP000569914"/>
    </source>
</evidence>
<organism evidence="2 3">
    <name type="scientific">Microlunatus parietis</name>
    <dbReference type="NCBI Taxonomy" id="682979"/>
    <lineage>
        <taxon>Bacteria</taxon>
        <taxon>Bacillati</taxon>
        <taxon>Actinomycetota</taxon>
        <taxon>Actinomycetes</taxon>
        <taxon>Propionibacteriales</taxon>
        <taxon>Propionibacteriaceae</taxon>
        <taxon>Microlunatus</taxon>
    </lineage>
</organism>
<keyword evidence="1" id="KW-0812">Transmembrane</keyword>
<evidence type="ECO:0000256" key="1">
    <source>
        <dbReference type="SAM" id="Phobius"/>
    </source>
</evidence>
<keyword evidence="1" id="KW-0472">Membrane</keyword>
<evidence type="ECO:0000313" key="2">
    <source>
        <dbReference type="EMBL" id="NYE69689.1"/>
    </source>
</evidence>
<feature type="transmembrane region" description="Helical" evidence="1">
    <location>
        <begin position="15"/>
        <end position="41"/>
    </location>
</feature>
<feature type="transmembrane region" description="Helical" evidence="1">
    <location>
        <begin position="85"/>
        <end position="105"/>
    </location>
</feature>
<dbReference type="AlphaFoldDB" id="A0A7Y9L7E4"/>